<comment type="function">
    <text evidence="5">An accessory protein needed during the final step in the assembly of 30S ribosomal subunit, possibly for assembly of the head region. Essential for efficient processing of 16S rRNA. May be needed both before and after RbfA during the maturation of 16S rRNA. It has affinity for free ribosomal 30S subunits but not for 70S ribosomes.</text>
</comment>
<proteinExistence type="inferred from homology"/>
<dbReference type="GO" id="GO:0005840">
    <property type="term" value="C:ribosome"/>
    <property type="evidence" value="ECO:0007669"/>
    <property type="project" value="InterPro"/>
</dbReference>
<keyword evidence="4 5" id="KW-0143">Chaperone</keyword>
<dbReference type="InterPro" id="IPR002676">
    <property type="entry name" value="RimM_N"/>
</dbReference>
<dbReference type="HAMAP" id="MF_00014">
    <property type="entry name" value="Ribosome_mat_RimM"/>
    <property type="match status" value="1"/>
</dbReference>
<dbReference type="Gene3D" id="2.40.30.60">
    <property type="entry name" value="RimM"/>
    <property type="match status" value="1"/>
</dbReference>
<dbReference type="InterPro" id="IPR036976">
    <property type="entry name" value="RimM_N_sf"/>
</dbReference>
<dbReference type="InterPro" id="IPR056792">
    <property type="entry name" value="PRC_RimM"/>
</dbReference>
<dbReference type="GO" id="GO:0006364">
    <property type="term" value="P:rRNA processing"/>
    <property type="evidence" value="ECO:0007669"/>
    <property type="project" value="UniProtKB-UniRule"/>
</dbReference>
<dbReference type="InterPro" id="IPR011033">
    <property type="entry name" value="PRC_barrel-like_sf"/>
</dbReference>
<feature type="domain" description="Ribosome maturation factor RimM PRC barrel" evidence="7">
    <location>
        <begin position="104"/>
        <end position="172"/>
    </location>
</feature>
<dbReference type="GO" id="GO:0043022">
    <property type="term" value="F:ribosome binding"/>
    <property type="evidence" value="ECO:0007669"/>
    <property type="project" value="InterPro"/>
</dbReference>
<evidence type="ECO:0000256" key="2">
    <source>
        <dbReference type="ARBA" id="ARBA00022517"/>
    </source>
</evidence>
<evidence type="ECO:0000256" key="4">
    <source>
        <dbReference type="ARBA" id="ARBA00023186"/>
    </source>
</evidence>
<dbReference type="PANTHER" id="PTHR33692">
    <property type="entry name" value="RIBOSOME MATURATION FACTOR RIMM"/>
    <property type="match status" value="1"/>
</dbReference>
<dbReference type="Pfam" id="PF24986">
    <property type="entry name" value="PRC_RimM"/>
    <property type="match status" value="1"/>
</dbReference>
<comment type="subunit">
    <text evidence="5">Binds ribosomal protein uS19.</text>
</comment>
<comment type="similarity">
    <text evidence="5">Belongs to the RimM family.</text>
</comment>
<dbReference type="Proteomes" id="UP000199662">
    <property type="component" value="Unassembled WGS sequence"/>
</dbReference>
<comment type="domain">
    <text evidence="5">The PRC barrel domain binds ribosomal protein uS19.</text>
</comment>
<dbReference type="GO" id="GO:0042274">
    <property type="term" value="P:ribosomal small subunit biogenesis"/>
    <property type="evidence" value="ECO:0007669"/>
    <property type="project" value="UniProtKB-UniRule"/>
</dbReference>
<dbReference type="AlphaFoldDB" id="A0A1H6W6Y0"/>
<name>A0A1H6W6Y0_9FIRM</name>
<keyword evidence="9" id="KW-1185">Reference proteome</keyword>
<evidence type="ECO:0000256" key="3">
    <source>
        <dbReference type="ARBA" id="ARBA00022552"/>
    </source>
</evidence>
<keyword evidence="3 5" id="KW-0698">rRNA processing</keyword>
<dbReference type="InterPro" id="IPR011961">
    <property type="entry name" value="RimM"/>
</dbReference>
<feature type="domain" description="RimM N-terminal" evidence="6">
    <location>
        <begin position="13"/>
        <end position="91"/>
    </location>
</feature>
<dbReference type="SUPFAM" id="SSF50447">
    <property type="entry name" value="Translation proteins"/>
    <property type="match status" value="1"/>
</dbReference>
<evidence type="ECO:0000259" key="6">
    <source>
        <dbReference type="Pfam" id="PF01782"/>
    </source>
</evidence>
<keyword evidence="2 5" id="KW-0690">Ribosome biogenesis</keyword>
<evidence type="ECO:0000256" key="1">
    <source>
        <dbReference type="ARBA" id="ARBA00022490"/>
    </source>
</evidence>
<dbReference type="GO" id="GO:0005737">
    <property type="term" value="C:cytoplasm"/>
    <property type="evidence" value="ECO:0007669"/>
    <property type="project" value="UniProtKB-SubCell"/>
</dbReference>
<evidence type="ECO:0000313" key="9">
    <source>
        <dbReference type="Proteomes" id="UP000199662"/>
    </source>
</evidence>
<dbReference type="Gene3D" id="2.30.30.240">
    <property type="entry name" value="PRC-barrel domain"/>
    <property type="match status" value="1"/>
</dbReference>
<dbReference type="NCBIfam" id="TIGR02273">
    <property type="entry name" value="16S_RimM"/>
    <property type="match status" value="1"/>
</dbReference>
<organism evidence="8 9">
    <name type="scientific">Propionispira arboris</name>
    <dbReference type="NCBI Taxonomy" id="84035"/>
    <lineage>
        <taxon>Bacteria</taxon>
        <taxon>Bacillati</taxon>
        <taxon>Bacillota</taxon>
        <taxon>Negativicutes</taxon>
        <taxon>Selenomonadales</taxon>
        <taxon>Selenomonadaceae</taxon>
        <taxon>Propionispira</taxon>
    </lineage>
</organism>
<dbReference type="EMBL" id="FNZK01000003">
    <property type="protein sequence ID" value="SEJ08272.1"/>
    <property type="molecule type" value="Genomic_DNA"/>
</dbReference>
<evidence type="ECO:0000256" key="5">
    <source>
        <dbReference type="HAMAP-Rule" id="MF_00014"/>
    </source>
</evidence>
<evidence type="ECO:0000313" key="8">
    <source>
        <dbReference type="EMBL" id="SEJ08272.1"/>
    </source>
</evidence>
<reference evidence="8 9" key="1">
    <citation type="submission" date="2016-10" db="EMBL/GenBank/DDBJ databases">
        <authorList>
            <person name="de Groot N.N."/>
        </authorList>
    </citation>
    <scope>NUCLEOTIDE SEQUENCE [LARGE SCALE GENOMIC DNA]</scope>
    <source>
        <strain evidence="8 9">DSM 2179</strain>
    </source>
</reference>
<dbReference type="InterPro" id="IPR009000">
    <property type="entry name" value="Transl_B-barrel_sf"/>
</dbReference>
<protein>
    <recommendedName>
        <fullName evidence="5">Ribosome maturation factor RimM</fullName>
    </recommendedName>
</protein>
<comment type="subcellular location">
    <subcellularLocation>
        <location evidence="5">Cytoplasm</location>
    </subcellularLocation>
</comment>
<evidence type="ECO:0000259" key="7">
    <source>
        <dbReference type="Pfam" id="PF24986"/>
    </source>
</evidence>
<dbReference type="PANTHER" id="PTHR33692:SF1">
    <property type="entry name" value="RIBOSOME MATURATION FACTOR RIMM"/>
    <property type="match status" value="1"/>
</dbReference>
<dbReference type="SUPFAM" id="SSF50346">
    <property type="entry name" value="PRC-barrel domain"/>
    <property type="match status" value="1"/>
</dbReference>
<sequence length="173" mass="19619">MPSATKPMEKLIVIGKIGAPHGVRGEVRIISLSDFPDRFESLKKVYLEDSTTLEVESMKYNKQFIIMKFKQFNERNDITPFNGELIHVKRSEVPPLSEGEYYSFDIIGLSVYDENNELVGNITEILKTGSNDVYIVSQKGQAKQILVPALKKVVTEIDLVNGKMKIIRPEELD</sequence>
<accession>A0A1H6W6Y0</accession>
<keyword evidence="1 5" id="KW-0963">Cytoplasm</keyword>
<dbReference type="Pfam" id="PF01782">
    <property type="entry name" value="RimM"/>
    <property type="match status" value="1"/>
</dbReference>
<dbReference type="STRING" id="84035.SAMN05660742_10397"/>
<gene>
    <name evidence="5" type="primary">rimM</name>
    <name evidence="8" type="ORF">SAMN05660742_10397</name>
</gene>